<keyword evidence="3" id="KW-1185">Reference proteome</keyword>
<organism evidence="2 3">
    <name type="scientific">Kribbella pratensis</name>
    <dbReference type="NCBI Taxonomy" id="2512112"/>
    <lineage>
        <taxon>Bacteria</taxon>
        <taxon>Bacillati</taxon>
        <taxon>Actinomycetota</taxon>
        <taxon>Actinomycetes</taxon>
        <taxon>Propionibacteriales</taxon>
        <taxon>Kribbellaceae</taxon>
        <taxon>Kribbella</taxon>
    </lineage>
</organism>
<dbReference type="EMBL" id="SODP01000001">
    <property type="protein sequence ID" value="TDW76185.1"/>
    <property type="molecule type" value="Genomic_DNA"/>
</dbReference>
<accession>A0A4R8CJS7</accession>
<feature type="region of interest" description="Disordered" evidence="1">
    <location>
        <begin position="305"/>
        <end position="357"/>
    </location>
</feature>
<name>A0A4R8CJS7_9ACTN</name>
<proteinExistence type="predicted"/>
<evidence type="ECO:0000313" key="3">
    <source>
        <dbReference type="Proteomes" id="UP000295146"/>
    </source>
</evidence>
<gene>
    <name evidence="2" type="ORF">EV653_1330</name>
</gene>
<feature type="compositionally biased region" description="Low complexity" evidence="1">
    <location>
        <begin position="331"/>
        <end position="348"/>
    </location>
</feature>
<evidence type="ECO:0000256" key="1">
    <source>
        <dbReference type="SAM" id="MobiDB-lite"/>
    </source>
</evidence>
<reference evidence="2 3" key="1">
    <citation type="submission" date="2019-03" db="EMBL/GenBank/DDBJ databases">
        <title>Genomic Encyclopedia of Type Strains, Phase III (KMG-III): the genomes of soil and plant-associated and newly described type strains.</title>
        <authorList>
            <person name="Whitman W."/>
        </authorList>
    </citation>
    <scope>NUCLEOTIDE SEQUENCE [LARGE SCALE GENOMIC DNA]</scope>
    <source>
        <strain evidence="2 3">VKM Ac-2573</strain>
    </source>
</reference>
<evidence type="ECO:0000313" key="2">
    <source>
        <dbReference type="EMBL" id="TDW76185.1"/>
    </source>
</evidence>
<protein>
    <submittedName>
        <fullName evidence="2">Uncharacterized protein</fullName>
    </submittedName>
</protein>
<sequence>MAGRRLLDPSSGEYRIVAGLIRSAHQTVGTTGQQWWNGRIGVLPATSRTRSRADLDGTIQLHPRHVIAPLRRAEAGGRDRWWYPKATRDASYNVIYEGLRMAGPTGLKPGANQSLDRALPAGNRSLDQALNEQLTYQIAERVMVENGLAEAFEADLPEAANSGYGFSAGMLQPFRINPLSTPSTAAARALVDGLADATDRSPQLVLGTLAQSRKTERWSLAVSMVAETEQRGVLDALKANGLAVDFTEVSRAAGREWARLNGHQSLTISTVKAADDWGYAIGRDTAGVLVKAGKGLADVGSRVPQRGVTEVQKPAAARELSPDEVLGPQVSPAGTSTTTGATSASRAAARPDRQLDR</sequence>
<dbReference type="OrthoDB" id="3818945at2"/>
<dbReference type="RefSeq" id="WP_134098920.1">
    <property type="nucleotide sequence ID" value="NZ_SODP01000001.1"/>
</dbReference>
<comment type="caution">
    <text evidence="2">The sequence shown here is derived from an EMBL/GenBank/DDBJ whole genome shotgun (WGS) entry which is preliminary data.</text>
</comment>
<dbReference type="AlphaFoldDB" id="A0A4R8CJS7"/>
<dbReference type="Proteomes" id="UP000295146">
    <property type="component" value="Unassembled WGS sequence"/>
</dbReference>